<accession>W7A3W8</accession>
<protein>
    <submittedName>
        <fullName evidence="2">Uncharacterized protein</fullName>
    </submittedName>
</protein>
<dbReference type="Proteomes" id="UP000030640">
    <property type="component" value="Unassembled WGS sequence"/>
</dbReference>
<proteinExistence type="predicted"/>
<feature type="region of interest" description="Disordered" evidence="1">
    <location>
        <begin position="837"/>
        <end position="857"/>
    </location>
</feature>
<feature type="region of interest" description="Disordered" evidence="1">
    <location>
        <begin position="539"/>
        <end position="562"/>
    </location>
</feature>
<evidence type="ECO:0000313" key="2">
    <source>
        <dbReference type="EMBL" id="EUD66350.1"/>
    </source>
</evidence>
<feature type="compositionally biased region" description="Low complexity" evidence="1">
    <location>
        <begin position="914"/>
        <end position="939"/>
    </location>
</feature>
<feature type="compositionally biased region" description="Basic and acidic residues" evidence="1">
    <location>
        <begin position="169"/>
        <end position="178"/>
    </location>
</feature>
<feature type="compositionally biased region" description="Polar residues" evidence="1">
    <location>
        <begin position="153"/>
        <end position="165"/>
    </location>
</feature>
<feature type="compositionally biased region" description="Polar residues" evidence="1">
    <location>
        <begin position="115"/>
        <end position="131"/>
    </location>
</feature>
<name>W7A3W8_9APIC</name>
<feature type="compositionally biased region" description="Polar residues" evidence="1">
    <location>
        <begin position="290"/>
        <end position="306"/>
    </location>
</feature>
<dbReference type="AlphaFoldDB" id="W7A3W8"/>
<evidence type="ECO:0000313" key="3">
    <source>
        <dbReference type="Proteomes" id="UP000030640"/>
    </source>
</evidence>
<dbReference type="OrthoDB" id="372093at2759"/>
<dbReference type="VEuPathDB" id="PlasmoDB:C922_03266"/>
<sequence>MFTYFLKGINKCQDRADVVHLSKKLLQNMHLLDTQEISLCLNKLSKVHFEDRAFWDNVCRIITTTDVRVVDKFKCLRARRGGDINGHISDHISGHISEGVSGGIGESVSFHTNERTVSGASNPGCEETTSAPRRDKVALTRGVPQEGHPRNINRLNPNEGTQGSNLDGEAQRNDLHSEDTRTKDKILYHFNMEELCLVLNALAKVNMRNEEILKVASEKIISEFEMNRHVVNTIKAIGIFGVAAAPSSHSGRGDPIGQALQSVYKNYDRMSGNLTERDISVLIRVMLTRGSQTGEEQPNGNWTSGATPAEAPHGEEASHVGSNNVGRNDVESSHVRRNHVVCNHLRSNPDNQTASALIDKLISSVKKINHISEQSIALILNACTKSCVKNKALLDMLKIVVILKLKQDKNKCSDIFVSSVTHSYSSFVYRDRVLYDTIAEYVCANIDGISVKALVIILNNFVNVDIVNVKMFNAALGRLARREVINGLSNQCTSNVVTIVTKSYNYLCTEKTRFVLQLVKGRLRREFSLTGVASTKLARGKAEKGAPESRAPLNDTRERGTPMSFKPPMRSAFLEGFFTKHLTNILNNLSKLNHADANLFALFSHLILRKKNEINKLDFLNITSAYARFGYVDEEIYNLIRRHAKKHLADKDLKYMEFINMFTSMATFSLIERNRRADHRTGDPSGHFGEIIHVMIEMLRGGANSRRVLGGHGGNTDNVENLVDDVANHIKEVGSRSIPQHHARINDKRSIIDNLSAKHTCCILATMSKLDTHDRQIYEQCVKNIRRKIFKMDSRSLTMYLLYVSKFGLIPDRYIREIISDSFKTAHLKMGETNVAAKGDESGQGEQDDHGNQCGQSNPLDKMSTLCAQLQTEDVVNAVYIVRSLIKNDPDYRASAYVMCAYLEGIHAGMQGRSRSAAKSASGSTSRSGTQSRTPSGTPSKRESDQNIIHIDEAQADDPSIAALLSGRKLNTQTACILMNTLAFINTHLRLPCERYAKMVSYLLLFSLRFMVDRLNLRRPLRQLLYEGTSPRESMNRSSDRDGNEQYSDIEAIVRRKIDSASIRQINMTILMIFHLGSLNPFCYSPQWDATNLVSYPLRLLQCLYFFLKFSPLTPFERYTSVYNGVSNRRKLTNYCGRGYAHVDATGSTSERPNKLLSKLPSEPPNRLPTGLLPSISEGEINIYQTVASVLKRKVRHANCTLLSTYSVYMYSVDVLILRGGGEGEAHGR</sequence>
<reference evidence="2 3" key="1">
    <citation type="submission" date="2013-02" db="EMBL/GenBank/DDBJ databases">
        <title>The Genome Sequence of Plasmodium inui San Antonio 1.</title>
        <authorList>
            <consortium name="The Broad Institute Genome Sequencing Platform"/>
            <consortium name="The Broad Institute Genome Sequencing Center for Infectious Disease"/>
            <person name="Neafsey D."/>
            <person name="Cheeseman I."/>
            <person name="Volkman S."/>
            <person name="Adams J."/>
            <person name="Walker B."/>
            <person name="Young S.K."/>
            <person name="Zeng Q."/>
            <person name="Gargeya S."/>
            <person name="Fitzgerald M."/>
            <person name="Haas B."/>
            <person name="Abouelleil A."/>
            <person name="Alvarado L."/>
            <person name="Arachchi H.M."/>
            <person name="Berlin A.M."/>
            <person name="Chapman S.B."/>
            <person name="Dewar J."/>
            <person name="Goldberg J."/>
            <person name="Griggs A."/>
            <person name="Gujja S."/>
            <person name="Hansen M."/>
            <person name="Howarth C."/>
            <person name="Imamovic A."/>
            <person name="Larimer J."/>
            <person name="McCowan C."/>
            <person name="Murphy C."/>
            <person name="Neiman D."/>
            <person name="Pearson M."/>
            <person name="Priest M."/>
            <person name="Roberts A."/>
            <person name="Saif S."/>
            <person name="Shea T."/>
            <person name="Sisk P."/>
            <person name="Sykes S."/>
            <person name="Wortman J."/>
            <person name="Nusbaum C."/>
            <person name="Birren B."/>
        </authorList>
    </citation>
    <scope>NUCLEOTIDE SEQUENCE [LARGE SCALE GENOMIC DNA]</scope>
    <source>
        <strain evidence="2 3">San Antonio 1</strain>
    </source>
</reference>
<feature type="region of interest" description="Disordered" evidence="1">
    <location>
        <begin position="290"/>
        <end position="329"/>
    </location>
</feature>
<feature type="region of interest" description="Disordered" evidence="1">
    <location>
        <begin position="1146"/>
        <end position="1166"/>
    </location>
</feature>
<organism evidence="2 3">
    <name type="scientific">Plasmodium inui San Antonio 1</name>
    <dbReference type="NCBI Taxonomy" id="1237626"/>
    <lineage>
        <taxon>Eukaryota</taxon>
        <taxon>Sar</taxon>
        <taxon>Alveolata</taxon>
        <taxon>Apicomplexa</taxon>
        <taxon>Aconoidasida</taxon>
        <taxon>Haemosporida</taxon>
        <taxon>Plasmodiidae</taxon>
        <taxon>Plasmodium</taxon>
        <taxon>Plasmodium (Plasmodium)</taxon>
    </lineage>
</organism>
<evidence type="ECO:0000256" key="1">
    <source>
        <dbReference type="SAM" id="MobiDB-lite"/>
    </source>
</evidence>
<keyword evidence="3" id="KW-1185">Reference proteome</keyword>
<dbReference type="EMBL" id="KI965472">
    <property type="protein sequence ID" value="EUD66350.1"/>
    <property type="molecule type" value="Genomic_DNA"/>
</dbReference>
<dbReference type="GeneID" id="20038540"/>
<dbReference type="RefSeq" id="XP_008817080.1">
    <property type="nucleotide sequence ID" value="XM_008818858.1"/>
</dbReference>
<feature type="region of interest" description="Disordered" evidence="1">
    <location>
        <begin position="914"/>
        <end position="945"/>
    </location>
</feature>
<gene>
    <name evidence="2" type="ORF">C922_03266</name>
</gene>
<feature type="region of interest" description="Disordered" evidence="1">
    <location>
        <begin position="114"/>
        <end position="178"/>
    </location>
</feature>